<evidence type="ECO:0000256" key="3">
    <source>
        <dbReference type="ARBA" id="ARBA00022833"/>
    </source>
</evidence>
<dbReference type="Proteomes" id="UP001165063">
    <property type="component" value="Unassembled WGS sequence"/>
</dbReference>
<feature type="region of interest" description="Disordered" evidence="5">
    <location>
        <begin position="1"/>
        <end position="43"/>
    </location>
</feature>
<evidence type="ECO:0000313" key="7">
    <source>
        <dbReference type="Proteomes" id="UP001165063"/>
    </source>
</evidence>
<comment type="caution">
    <text evidence="6">The sequence shown here is derived from an EMBL/GenBank/DDBJ whole genome shotgun (WGS) entry which is preliminary data.</text>
</comment>
<keyword evidence="7" id="KW-1185">Reference proteome</keyword>
<proteinExistence type="inferred from homology"/>
<keyword evidence="3" id="KW-0862">Zinc</keyword>
<name>A0A9W7DF06_AMBMO</name>
<dbReference type="Pfam" id="PF04032">
    <property type="entry name" value="Rpr2"/>
    <property type="match status" value="1"/>
</dbReference>
<dbReference type="PANTHER" id="PTHR14742">
    <property type="entry name" value="RIBONUCLEASE P SUBUNIT P21"/>
    <property type="match status" value="1"/>
</dbReference>
<keyword evidence="2" id="KW-0479">Metal-binding</keyword>
<evidence type="ECO:0000256" key="5">
    <source>
        <dbReference type="SAM" id="MobiDB-lite"/>
    </source>
</evidence>
<feature type="compositionally biased region" description="Basic and acidic residues" evidence="5">
    <location>
        <begin position="1"/>
        <end position="14"/>
    </location>
</feature>
<dbReference type="PANTHER" id="PTHR14742:SF0">
    <property type="entry name" value="RIBONUCLEASE P PROTEIN SUBUNIT P21"/>
    <property type="match status" value="1"/>
</dbReference>
<comment type="similarity">
    <text evidence="4">Belongs to the eukaryotic/archaeal RNase P protein component 4 family.</text>
</comment>
<reference evidence="6" key="1">
    <citation type="submission" date="2023-04" db="EMBL/GenBank/DDBJ databases">
        <title>Ambrosiozyma monospora NBRC 1965.</title>
        <authorList>
            <person name="Ichikawa N."/>
            <person name="Sato H."/>
            <person name="Tonouchi N."/>
        </authorList>
    </citation>
    <scope>NUCLEOTIDE SEQUENCE</scope>
    <source>
        <strain evidence="6">NBRC 1965</strain>
    </source>
</reference>
<protein>
    <submittedName>
        <fullName evidence="6">Unnamed protein product</fullName>
    </submittedName>
</protein>
<evidence type="ECO:0000313" key="6">
    <source>
        <dbReference type="EMBL" id="GMG26777.1"/>
    </source>
</evidence>
<dbReference type="GO" id="GO:0008033">
    <property type="term" value="P:tRNA processing"/>
    <property type="evidence" value="ECO:0007669"/>
    <property type="project" value="UniProtKB-KW"/>
</dbReference>
<dbReference type="AlphaFoldDB" id="A0A9W7DF06"/>
<dbReference type="InterPro" id="IPR007175">
    <property type="entry name" value="Rpr2/Snm1/Rpp21"/>
</dbReference>
<dbReference type="OrthoDB" id="128536at2759"/>
<dbReference type="GO" id="GO:0005655">
    <property type="term" value="C:nucleolar ribonuclease P complex"/>
    <property type="evidence" value="ECO:0007669"/>
    <property type="project" value="TreeGrafter"/>
</dbReference>
<gene>
    <name evidence="6" type="ORF">Amon01_000333800</name>
</gene>
<dbReference type="Gene3D" id="6.20.50.20">
    <property type="match status" value="1"/>
</dbReference>
<accession>A0A9W7DF06</accession>
<evidence type="ECO:0000256" key="2">
    <source>
        <dbReference type="ARBA" id="ARBA00022723"/>
    </source>
</evidence>
<sequence>MSETLPKNDPENVKAAKNSTQKKAPKNPKTQKAPKVPNNVPKKDHYQRLTYLYKIGNIMSSKLVNSGSISQTTKQGTNTFDILSRAYIKNLDLVSKKVVLKLHPNIKRTICKNCSRLVVTSPNSTMRIVNESKKKLPKNDVLEIVCECGTKKRFPFGKDPSYIPFAERDSVAVDANL</sequence>
<evidence type="ECO:0000256" key="1">
    <source>
        <dbReference type="ARBA" id="ARBA00022694"/>
    </source>
</evidence>
<keyword evidence="1" id="KW-0819">tRNA processing</keyword>
<organism evidence="6 7">
    <name type="scientific">Ambrosiozyma monospora</name>
    <name type="common">Yeast</name>
    <name type="synonym">Endomycopsis monosporus</name>
    <dbReference type="NCBI Taxonomy" id="43982"/>
    <lineage>
        <taxon>Eukaryota</taxon>
        <taxon>Fungi</taxon>
        <taxon>Dikarya</taxon>
        <taxon>Ascomycota</taxon>
        <taxon>Saccharomycotina</taxon>
        <taxon>Pichiomycetes</taxon>
        <taxon>Pichiales</taxon>
        <taxon>Pichiaceae</taxon>
        <taxon>Ambrosiozyma</taxon>
    </lineage>
</organism>
<dbReference type="GO" id="GO:0046872">
    <property type="term" value="F:metal ion binding"/>
    <property type="evidence" value="ECO:0007669"/>
    <property type="project" value="UniProtKB-KW"/>
</dbReference>
<evidence type="ECO:0000256" key="4">
    <source>
        <dbReference type="ARBA" id="ARBA00038402"/>
    </source>
</evidence>
<dbReference type="EMBL" id="BSXU01001376">
    <property type="protein sequence ID" value="GMG26777.1"/>
    <property type="molecule type" value="Genomic_DNA"/>
</dbReference>